<dbReference type="OrthoDB" id="8993606at2"/>
<evidence type="ECO:0000313" key="3">
    <source>
        <dbReference type="EMBL" id="QDT23424.1"/>
    </source>
</evidence>
<evidence type="ECO:0000256" key="1">
    <source>
        <dbReference type="SAM" id="Coils"/>
    </source>
</evidence>
<dbReference type="AlphaFoldDB" id="A0A517PVM8"/>
<dbReference type="EMBL" id="CP036266">
    <property type="protein sequence ID" value="QDT23424.1"/>
    <property type="molecule type" value="Genomic_DNA"/>
</dbReference>
<protein>
    <recommendedName>
        <fullName evidence="2">Glycosyltransferase subfamily 4-like N-terminal domain-containing protein</fullName>
    </recommendedName>
</protein>
<sequence>MTSPLRILLTNNTLALRAGSELFLSDVAQGLLRRGHLPVAYSTTLGDLGEELQSKTIPVIDDLNALQEPPDVIHAQHHLEAMSAMLHFPETPVVYYCHGWLPWQERPVVFPNILTYVAVDDLCRERLLTTPGIASEQIRTLYNFVDLKRYQPRAPLPEQPQSALIFSNQASDQNYAGLIRAACRARGIERVDLIGQSSGNVQPRPEELLPQYDIVFAKARCALEAMAVGCAVVVTEHYGVGGLVTSQNMQQLRRLNFGVRTMQAAPLAEASLVDALSGYNAADASKVSEWIRQEADLEQYLDQLELLYHGAVQQRQGEIVSPDSKFRAAANYLQELAPLVKRQAEVEQRAAGFEQRVQLLEQQLQQLQSQLQERQTEQEQTAQEYAEFRGSIAGRLALKLQRMRLWLTGPRNKGR</sequence>
<organism evidence="3 4">
    <name type="scientific">Gimesia chilikensis</name>
    <dbReference type="NCBI Taxonomy" id="2605989"/>
    <lineage>
        <taxon>Bacteria</taxon>
        <taxon>Pseudomonadati</taxon>
        <taxon>Planctomycetota</taxon>
        <taxon>Planctomycetia</taxon>
        <taxon>Planctomycetales</taxon>
        <taxon>Planctomycetaceae</taxon>
        <taxon>Gimesia</taxon>
    </lineage>
</organism>
<reference evidence="3 4" key="1">
    <citation type="submission" date="2019-02" db="EMBL/GenBank/DDBJ databases">
        <title>Deep-cultivation of Planctomycetes and their phenomic and genomic characterization uncovers novel biology.</title>
        <authorList>
            <person name="Wiegand S."/>
            <person name="Jogler M."/>
            <person name="Boedeker C."/>
            <person name="Pinto D."/>
            <person name="Vollmers J."/>
            <person name="Rivas-Marin E."/>
            <person name="Kohn T."/>
            <person name="Peeters S.H."/>
            <person name="Heuer A."/>
            <person name="Rast P."/>
            <person name="Oberbeckmann S."/>
            <person name="Bunk B."/>
            <person name="Jeske O."/>
            <person name="Meyerdierks A."/>
            <person name="Storesund J.E."/>
            <person name="Kallscheuer N."/>
            <person name="Luecker S."/>
            <person name="Lage O.M."/>
            <person name="Pohl T."/>
            <person name="Merkel B.J."/>
            <person name="Hornburger P."/>
            <person name="Mueller R.-W."/>
            <person name="Bruemmer F."/>
            <person name="Labrenz M."/>
            <person name="Spormann A.M."/>
            <person name="Op den Camp H."/>
            <person name="Overmann J."/>
            <person name="Amann R."/>
            <person name="Jetten M.S.M."/>
            <person name="Mascher T."/>
            <person name="Medema M.H."/>
            <person name="Devos D.P."/>
            <person name="Kaster A.-K."/>
            <person name="Ovreas L."/>
            <person name="Rohde M."/>
            <person name="Galperin M.Y."/>
            <person name="Jogler C."/>
        </authorList>
    </citation>
    <scope>NUCLEOTIDE SEQUENCE [LARGE SCALE GENOMIC DNA]</scope>
    <source>
        <strain evidence="3 4">HG66A1</strain>
    </source>
</reference>
<feature type="coiled-coil region" evidence="1">
    <location>
        <begin position="343"/>
        <end position="384"/>
    </location>
</feature>
<dbReference type="SUPFAM" id="SSF53756">
    <property type="entry name" value="UDP-Glycosyltransferase/glycogen phosphorylase"/>
    <property type="match status" value="1"/>
</dbReference>
<dbReference type="Gene3D" id="3.40.50.2000">
    <property type="entry name" value="Glycogen Phosphorylase B"/>
    <property type="match status" value="1"/>
</dbReference>
<evidence type="ECO:0000259" key="2">
    <source>
        <dbReference type="Pfam" id="PF13439"/>
    </source>
</evidence>
<feature type="domain" description="Glycosyltransferase subfamily 4-like N-terminal" evidence="2">
    <location>
        <begin position="67"/>
        <end position="149"/>
    </location>
</feature>
<keyword evidence="1" id="KW-0175">Coiled coil</keyword>
<dbReference type="Proteomes" id="UP000320421">
    <property type="component" value="Chromosome"/>
</dbReference>
<dbReference type="RefSeq" id="WP_145190814.1">
    <property type="nucleotide sequence ID" value="NZ_CP036266.1"/>
</dbReference>
<dbReference type="GO" id="GO:0016757">
    <property type="term" value="F:glycosyltransferase activity"/>
    <property type="evidence" value="ECO:0007669"/>
    <property type="project" value="UniProtKB-ARBA"/>
</dbReference>
<name>A0A517PVM8_9PLAN</name>
<dbReference type="InterPro" id="IPR028098">
    <property type="entry name" value="Glyco_trans_4-like_N"/>
</dbReference>
<keyword evidence="4" id="KW-1185">Reference proteome</keyword>
<dbReference type="SUPFAM" id="SSF57997">
    <property type="entry name" value="Tropomyosin"/>
    <property type="match status" value="1"/>
</dbReference>
<evidence type="ECO:0000313" key="4">
    <source>
        <dbReference type="Proteomes" id="UP000320421"/>
    </source>
</evidence>
<gene>
    <name evidence="3" type="ORF">HG66A1_52410</name>
</gene>
<accession>A0A517PVM8</accession>
<proteinExistence type="predicted"/>
<dbReference type="Pfam" id="PF13439">
    <property type="entry name" value="Glyco_transf_4"/>
    <property type="match status" value="1"/>
</dbReference>